<evidence type="ECO:0000256" key="1">
    <source>
        <dbReference type="ARBA" id="ARBA00023015"/>
    </source>
</evidence>
<dbReference type="PROSITE" id="PS01124">
    <property type="entry name" value="HTH_ARAC_FAMILY_2"/>
    <property type="match status" value="1"/>
</dbReference>
<dbReference type="PANTHER" id="PTHR46796:SF6">
    <property type="entry name" value="ARAC SUBFAMILY"/>
    <property type="match status" value="1"/>
</dbReference>
<keyword evidence="3" id="KW-0804">Transcription</keyword>
<evidence type="ECO:0000256" key="3">
    <source>
        <dbReference type="ARBA" id="ARBA00023163"/>
    </source>
</evidence>
<accession>A0A150SGT6</accession>
<evidence type="ECO:0000259" key="4">
    <source>
        <dbReference type="PROSITE" id="PS01124"/>
    </source>
</evidence>
<dbReference type="InterPro" id="IPR009057">
    <property type="entry name" value="Homeodomain-like_sf"/>
</dbReference>
<dbReference type="GO" id="GO:0043565">
    <property type="term" value="F:sequence-specific DNA binding"/>
    <property type="evidence" value="ECO:0007669"/>
    <property type="project" value="InterPro"/>
</dbReference>
<dbReference type="AlphaFoldDB" id="A0A150SGT6"/>
<dbReference type="PANTHER" id="PTHR46796">
    <property type="entry name" value="HTH-TYPE TRANSCRIPTIONAL ACTIVATOR RHAS-RELATED"/>
    <property type="match status" value="1"/>
</dbReference>
<sequence length="275" mass="30204">MQAIGTQEQGAPRPRLGMRVDVLTTQAGVIALEASDDHRLRIVAGSPVRGICGVQRLLYTRGDIDILPAGYADVWEEEDANTSLILRLSPSLLRRAAMDMGRDPDKAGLDLRHQLRDPQIEHIAWALDAERVAGYPSGLLYTESLGLALAVYLLGRSPAPSKPPRGLSKLQLRRLTSYIEDHLDQNLSLERLAGVAEISASHLKTLFKRSTGVPVHEYVVQRRVERAKALLLRGDQPASQVAIEAGFAHQSHMARCMRRVLGVTPTALARRPAAR</sequence>
<evidence type="ECO:0000313" key="6">
    <source>
        <dbReference type="Proteomes" id="UP000075635"/>
    </source>
</evidence>
<dbReference type="SUPFAM" id="SSF46689">
    <property type="entry name" value="Homeodomain-like"/>
    <property type="match status" value="2"/>
</dbReference>
<dbReference type="InterPro" id="IPR050204">
    <property type="entry name" value="AraC_XylS_family_regulators"/>
</dbReference>
<keyword evidence="2" id="KW-0238">DNA-binding</keyword>
<gene>
    <name evidence="5" type="ORF">BE17_37445</name>
</gene>
<dbReference type="Pfam" id="PF12833">
    <property type="entry name" value="HTH_18"/>
    <property type="match status" value="1"/>
</dbReference>
<dbReference type="GO" id="GO:0003700">
    <property type="term" value="F:DNA-binding transcription factor activity"/>
    <property type="evidence" value="ECO:0007669"/>
    <property type="project" value="InterPro"/>
</dbReference>
<evidence type="ECO:0000256" key="2">
    <source>
        <dbReference type="ARBA" id="ARBA00023125"/>
    </source>
</evidence>
<dbReference type="SMART" id="SM00342">
    <property type="entry name" value="HTH_ARAC"/>
    <property type="match status" value="1"/>
</dbReference>
<dbReference type="EMBL" id="JEMB01001024">
    <property type="protein sequence ID" value="KYF91408.1"/>
    <property type="molecule type" value="Genomic_DNA"/>
</dbReference>
<keyword evidence="1" id="KW-0805">Transcription regulation</keyword>
<evidence type="ECO:0000313" key="5">
    <source>
        <dbReference type="EMBL" id="KYF91408.1"/>
    </source>
</evidence>
<protein>
    <submittedName>
        <fullName evidence="5">AraC family transcriptional regulator</fullName>
    </submittedName>
</protein>
<dbReference type="Gene3D" id="1.10.10.60">
    <property type="entry name" value="Homeodomain-like"/>
    <property type="match status" value="1"/>
</dbReference>
<name>A0A150SGT6_SORCE</name>
<feature type="domain" description="HTH araC/xylS-type" evidence="4">
    <location>
        <begin position="173"/>
        <end position="271"/>
    </location>
</feature>
<dbReference type="Proteomes" id="UP000075635">
    <property type="component" value="Unassembled WGS sequence"/>
</dbReference>
<reference evidence="5 6" key="1">
    <citation type="submission" date="2014-02" db="EMBL/GenBank/DDBJ databases">
        <title>The small core and large imbalanced accessory genome model reveals a collaborative survival strategy of Sorangium cellulosum strains in nature.</title>
        <authorList>
            <person name="Han K."/>
            <person name="Peng R."/>
            <person name="Blom J."/>
            <person name="Li Y.-Z."/>
        </authorList>
    </citation>
    <scope>NUCLEOTIDE SEQUENCE [LARGE SCALE GENOMIC DNA]</scope>
    <source>
        <strain evidence="5 6">So0011-07</strain>
    </source>
</reference>
<comment type="caution">
    <text evidence="5">The sequence shown here is derived from an EMBL/GenBank/DDBJ whole genome shotgun (WGS) entry which is preliminary data.</text>
</comment>
<proteinExistence type="predicted"/>
<dbReference type="InterPro" id="IPR018060">
    <property type="entry name" value="HTH_AraC"/>
</dbReference>
<organism evidence="5 6">
    <name type="scientific">Sorangium cellulosum</name>
    <name type="common">Polyangium cellulosum</name>
    <dbReference type="NCBI Taxonomy" id="56"/>
    <lineage>
        <taxon>Bacteria</taxon>
        <taxon>Pseudomonadati</taxon>
        <taxon>Myxococcota</taxon>
        <taxon>Polyangia</taxon>
        <taxon>Polyangiales</taxon>
        <taxon>Polyangiaceae</taxon>
        <taxon>Sorangium</taxon>
    </lineage>
</organism>